<dbReference type="SUPFAM" id="SSF56112">
    <property type="entry name" value="Protein kinase-like (PK-like)"/>
    <property type="match status" value="1"/>
</dbReference>
<sequence>MPTQTASISQIIASLKNGSYDTASIGELSEIKSGKPFDEPIPSPGATSVTFRHDSKTKGSRAIRFSHGLIPNQNYWNRLRQLSAIVEGHSESNNEPSIVGFDVVEDALEVDGYSMPVLIMPWVEGRSLTSYARALAEDSDEHGLQLLAENLEEFGKAIQISNFDHGDVSGGNLMVGSDGRIHLIDPDTLRHDEVQDPPITELGHVSCSHPRRSSIAMEDDLFRFPLEVLLVDVITLSKQPELVRKYGNEDSILLSEEDLANPSDSALFHMLTSHEDDELNSRASRLRVATEATSVTEANSILGILSVPKPIPPAG</sequence>
<accession>A0A382I393</accession>
<feature type="non-terminal residue" evidence="2">
    <location>
        <position position="315"/>
    </location>
</feature>
<dbReference type="InterPro" id="IPR011009">
    <property type="entry name" value="Kinase-like_dom_sf"/>
</dbReference>
<reference evidence="2" key="1">
    <citation type="submission" date="2018-05" db="EMBL/GenBank/DDBJ databases">
        <authorList>
            <person name="Lanie J.A."/>
            <person name="Ng W.-L."/>
            <person name="Kazmierczak K.M."/>
            <person name="Andrzejewski T.M."/>
            <person name="Davidsen T.M."/>
            <person name="Wayne K.J."/>
            <person name="Tettelin H."/>
            <person name="Glass J.I."/>
            <person name="Rusch D."/>
            <person name="Podicherti R."/>
            <person name="Tsui H.-C.T."/>
            <person name="Winkler M.E."/>
        </authorList>
    </citation>
    <scope>NUCLEOTIDE SEQUENCE</scope>
</reference>
<name>A0A382I393_9ZZZZ</name>
<organism evidence="2">
    <name type="scientific">marine metagenome</name>
    <dbReference type="NCBI Taxonomy" id="408172"/>
    <lineage>
        <taxon>unclassified sequences</taxon>
        <taxon>metagenomes</taxon>
        <taxon>ecological metagenomes</taxon>
    </lineage>
</organism>
<evidence type="ECO:0000313" key="2">
    <source>
        <dbReference type="EMBL" id="SVB93677.1"/>
    </source>
</evidence>
<evidence type="ECO:0008006" key="3">
    <source>
        <dbReference type="Google" id="ProtNLM"/>
    </source>
</evidence>
<dbReference type="EMBL" id="UINC01064732">
    <property type="protein sequence ID" value="SVB93677.1"/>
    <property type="molecule type" value="Genomic_DNA"/>
</dbReference>
<gene>
    <name evidence="2" type="ORF">METZ01_LOCUS246531</name>
</gene>
<proteinExistence type="predicted"/>
<protein>
    <recommendedName>
        <fullName evidence="3">Protein kinase domain-containing protein</fullName>
    </recommendedName>
</protein>
<dbReference type="AlphaFoldDB" id="A0A382I393"/>
<evidence type="ECO:0000256" key="1">
    <source>
        <dbReference type="SAM" id="MobiDB-lite"/>
    </source>
</evidence>
<feature type="region of interest" description="Disordered" evidence="1">
    <location>
        <begin position="33"/>
        <end position="55"/>
    </location>
</feature>